<proteinExistence type="predicted"/>
<accession>A0A1H8BWU6</accession>
<evidence type="ECO:0000313" key="1">
    <source>
        <dbReference type="EMBL" id="SEM87391.1"/>
    </source>
</evidence>
<reference evidence="1 2" key="1">
    <citation type="submission" date="2016-10" db="EMBL/GenBank/DDBJ databases">
        <authorList>
            <person name="de Groot N.N."/>
        </authorList>
    </citation>
    <scope>NUCLEOTIDE SEQUENCE [LARGE SCALE GENOMIC DNA]</scope>
    <source>
        <strain evidence="1 2">DSM 11457</strain>
    </source>
</reference>
<dbReference type="AlphaFoldDB" id="A0A1H8BWU6"/>
<dbReference type="EMBL" id="FOBO01000009">
    <property type="protein sequence ID" value="SEM87391.1"/>
    <property type="molecule type" value="Genomic_DNA"/>
</dbReference>
<evidence type="ECO:0000313" key="2">
    <source>
        <dbReference type="Proteomes" id="UP000182160"/>
    </source>
</evidence>
<dbReference type="InterPro" id="IPR021352">
    <property type="entry name" value="DUF2971"/>
</dbReference>
<sequence length="322" mass="36927">MNFEAIWQDYWKMLYSDLEQENEFPEVSPLLCHYTSMQNLENILAGEEVWLSNPLYMNDLEEVRFGVNTGFDLVMKDDGIRSALGSDERAERFFNTFAESYDEYAREHVLDLYVMCFSIHEDDDQDGRLSMWRGYGQNGKGAAVVFDTSKVKAMENSPLALAPVHYASVEDRIARFDVKIQEVAHFLENNRVPLEYVHATAQALFQRICLYAVFSKHIGFKEENEWRLVYLKDRDLGNALHPYFSYLNGSDGIQPKLKLPMGAIPGVISDEFRLSDVVHSIIIGPSASSPLTQASIKRMLTARNKPELIERLRMSSIPFRAT</sequence>
<protein>
    <recommendedName>
        <fullName evidence="3">DUF2971 domain-containing protein</fullName>
    </recommendedName>
</protein>
<dbReference type="Pfam" id="PF11185">
    <property type="entry name" value="DUF2971"/>
    <property type="match status" value="1"/>
</dbReference>
<gene>
    <name evidence="1" type="ORF">SAMN04488077_10912</name>
</gene>
<organism evidence="1 2">
    <name type="scientific">Roseovarius tolerans</name>
    <dbReference type="NCBI Taxonomy" id="74031"/>
    <lineage>
        <taxon>Bacteria</taxon>
        <taxon>Pseudomonadati</taxon>
        <taxon>Pseudomonadota</taxon>
        <taxon>Alphaproteobacteria</taxon>
        <taxon>Rhodobacterales</taxon>
        <taxon>Roseobacteraceae</taxon>
        <taxon>Roseovarius</taxon>
    </lineage>
</organism>
<dbReference type="RefSeq" id="WP_074786137.1">
    <property type="nucleotide sequence ID" value="NZ_FOBO01000009.1"/>
</dbReference>
<dbReference type="Proteomes" id="UP000182160">
    <property type="component" value="Unassembled WGS sequence"/>
</dbReference>
<name>A0A1H8BWU6_9RHOB</name>
<evidence type="ECO:0008006" key="3">
    <source>
        <dbReference type="Google" id="ProtNLM"/>
    </source>
</evidence>